<keyword evidence="3" id="KW-1185">Reference proteome</keyword>
<dbReference type="CDD" id="cd16936">
    <property type="entry name" value="HATPase_RsbW-like"/>
    <property type="match status" value="1"/>
</dbReference>
<dbReference type="InterPro" id="IPR003594">
    <property type="entry name" value="HATPase_dom"/>
</dbReference>
<name>A0A7Y9F416_9ACTN</name>
<dbReference type="Pfam" id="PF13581">
    <property type="entry name" value="HATPase_c_2"/>
    <property type="match status" value="1"/>
</dbReference>
<organism evidence="2 3">
    <name type="scientific">Nocardioides marinisabuli</name>
    <dbReference type="NCBI Taxonomy" id="419476"/>
    <lineage>
        <taxon>Bacteria</taxon>
        <taxon>Bacillati</taxon>
        <taxon>Actinomycetota</taxon>
        <taxon>Actinomycetes</taxon>
        <taxon>Propionibacteriales</taxon>
        <taxon>Nocardioidaceae</taxon>
        <taxon>Nocardioides</taxon>
    </lineage>
</organism>
<reference evidence="2 3" key="1">
    <citation type="submission" date="2020-07" db="EMBL/GenBank/DDBJ databases">
        <title>Sequencing the genomes of 1000 actinobacteria strains.</title>
        <authorList>
            <person name="Klenk H.-P."/>
        </authorList>
    </citation>
    <scope>NUCLEOTIDE SEQUENCE [LARGE SCALE GENOMIC DNA]</scope>
    <source>
        <strain evidence="2 3">DSM 18965</strain>
    </source>
</reference>
<dbReference type="SUPFAM" id="SSF55874">
    <property type="entry name" value="ATPase domain of HSP90 chaperone/DNA topoisomerase II/histidine kinase"/>
    <property type="match status" value="1"/>
</dbReference>
<dbReference type="InterPro" id="IPR036890">
    <property type="entry name" value="HATPase_C_sf"/>
</dbReference>
<keyword evidence="2" id="KW-0808">Transferase</keyword>
<dbReference type="EC" id="2.7.11.1" evidence="2"/>
<dbReference type="EMBL" id="JACCBE010000001">
    <property type="protein sequence ID" value="NYD59247.1"/>
    <property type="molecule type" value="Genomic_DNA"/>
</dbReference>
<comment type="caution">
    <text evidence="2">The sequence shown here is derived from an EMBL/GenBank/DDBJ whole genome shotgun (WGS) entry which is preliminary data.</text>
</comment>
<dbReference type="RefSeq" id="WP_179616722.1">
    <property type="nucleotide sequence ID" value="NZ_CP059163.1"/>
</dbReference>
<dbReference type="GO" id="GO:0004674">
    <property type="term" value="F:protein serine/threonine kinase activity"/>
    <property type="evidence" value="ECO:0007669"/>
    <property type="project" value="UniProtKB-EC"/>
</dbReference>
<evidence type="ECO:0000259" key="1">
    <source>
        <dbReference type="Pfam" id="PF13581"/>
    </source>
</evidence>
<dbReference type="AlphaFoldDB" id="A0A7Y9F416"/>
<evidence type="ECO:0000313" key="3">
    <source>
        <dbReference type="Proteomes" id="UP000516957"/>
    </source>
</evidence>
<protein>
    <submittedName>
        <fullName evidence="2">Serine/threonine-protein kinase RsbW</fullName>
        <ecNumber evidence="2">2.7.11.1</ecNumber>
    </submittedName>
</protein>
<evidence type="ECO:0000313" key="2">
    <source>
        <dbReference type="EMBL" id="NYD59247.1"/>
    </source>
</evidence>
<feature type="domain" description="Histidine kinase/HSP90-like ATPase" evidence="1">
    <location>
        <begin position="18"/>
        <end position="142"/>
    </location>
</feature>
<dbReference type="Gene3D" id="3.30.565.10">
    <property type="entry name" value="Histidine kinase-like ATPase, C-terminal domain"/>
    <property type="match status" value="1"/>
</dbReference>
<gene>
    <name evidence="2" type="ORF">BKA08_003485</name>
</gene>
<accession>A0A7Y9F416</accession>
<sequence length="149" mass="16355">MTDRLLPGLEAVLQSEVPTTLEGVDAVHDLLAAFWEQEPEVPDLCRMRVETAVVEVVANIVEHAFAADQTSGADGQHRRLTIAVGREDASIVVACRDNGLPAAIDLSDVTMPDDDAESGRGLAMAIQVLDELRYEHREGRNFWRLTCTM</sequence>
<dbReference type="Proteomes" id="UP000516957">
    <property type="component" value="Unassembled WGS sequence"/>
</dbReference>
<keyword evidence="2" id="KW-0418">Kinase</keyword>
<proteinExistence type="predicted"/>